<keyword evidence="2" id="KW-1003">Cell membrane</keyword>
<keyword evidence="8" id="KW-1185">Reference proteome</keyword>
<dbReference type="Proteomes" id="UP000694844">
    <property type="component" value="Chromosome 2"/>
</dbReference>
<evidence type="ECO:0000313" key="9">
    <source>
        <dbReference type="RefSeq" id="XP_022314256.1"/>
    </source>
</evidence>
<keyword evidence="6" id="KW-0449">Lipoprotein</keyword>
<sequence length="202" mass="22927">MGRTHRIAVLGAKKVGKTCLITRLLRKSFPGKYNPTIETLFRYETRSCDENVIKLEILDTAGDFEFPDMLKMAIRSCHAFVLVFDVSDPQRTFGEVEMLRQLIFEEKRTESIPIIVIGNKADIVSKEDDVDNKIMDAIVSIDWGCSFITTSARCGENIDDVYAAVCKGLQINVSDVKIKNEEPRSKIVNTKKMSLIRRKFSI</sequence>
<keyword evidence="4" id="KW-0342">GTP-binding</keyword>
<dbReference type="PROSITE" id="PS51419">
    <property type="entry name" value="RAB"/>
    <property type="match status" value="1"/>
</dbReference>
<evidence type="ECO:0000313" key="8">
    <source>
        <dbReference type="Proteomes" id="UP000694844"/>
    </source>
</evidence>
<evidence type="ECO:0000256" key="3">
    <source>
        <dbReference type="ARBA" id="ARBA00022481"/>
    </source>
</evidence>
<gene>
    <name evidence="9" type="primary">LOC111118866</name>
</gene>
<accession>A0A8B8CIH2</accession>
<dbReference type="PANTHER" id="PTHR46149">
    <property type="entry name" value="MIP08469P"/>
    <property type="match status" value="1"/>
</dbReference>
<dbReference type="AlphaFoldDB" id="A0A8B8CIH2"/>
<dbReference type="SUPFAM" id="SSF52540">
    <property type="entry name" value="P-loop containing nucleoside triphosphate hydrolases"/>
    <property type="match status" value="1"/>
</dbReference>
<dbReference type="InterPro" id="IPR027417">
    <property type="entry name" value="P-loop_NTPase"/>
</dbReference>
<organism evidence="8 9">
    <name type="scientific">Crassostrea virginica</name>
    <name type="common">Eastern oyster</name>
    <dbReference type="NCBI Taxonomy" id="6565"/>
    <lineage>
        <taxon>Eukaryota</taxon>
        <taxon>Metazoa</taxon>
        <taxon>Spiralia</taxon>
        <taxon>Lophotrochozoa</taxon>
        <taxon>Mollusca</taxon>
        <taxon>Bivalvia</taxon>
        <taxon>Autobranchia</taxon>
        <taxon>Pteriomorphia</taxon>
        <taxon>Ostreida</taxon>
        <taxon>Ostreoidea</taxon>
        <taxon>Ostreidae</taxon>
        <taxon>Crassostrea</taxon>
    </lineage>
</organism>
<evidence type="ECO:0000256" key="5">
    <source>
        <dbReference type="ARBA" id="ARBA00023136"/>
    </source>
</evidence>
<keyword evidence="5" id="KW-0472">Membrane</keyword>
<evidence type="ECO:0000256" key="6">
    <source>
        <dbReference type="ARBA" id="ARBA00023288"/>
    </source>
</evidence>
<dbReference type="Pfam" id="PF00071">
    <property type="entry name" value="Ras"/>
    <property type="match status" value="1"/>
</dbReference>
<proteinExistence type="inferred from homology"/>
<reference evidence="9" key="1">
    <citation type="submission" date="2025-08" db="UniProtKB">
        <authorList>
            <consortium name="RefSeq"/>
        </authorList>
    </citation>
    <scope>IDENTIFICATION</scope>
    <source>
        <tissue evidence="9">Whole sample</tissue>
    </source>
</reference>
<dbReference type="GO" id="GO:0005886">
    <property type="term" value="C:plasma membrane"/>
    <property type="evidence" value="ECO:0007669"/>
    <property type="project" value="UniProtKB-SubCell"/>
</dbReference>
<keyword evidence="4" id="KW-0547">Nucleotide-binding</keyword>
<dbReference type="NCBIfam" id="TIGR00231">
    <property type="entry name" value="small_GTP"/>
    <property type="match status" value="1"/>
</dbReference>
<dbReference type="PRINTS" id="PR00449">
    <property type="entry name" value="RASTRNSFRMNG"/>
</dbReference>
<evidence type="ECO:0000256" key="1">
    <source>
        <dbReference type="ARBA" id="ARBA00004193"/>
    </source>
</evidence>
<dbReference type="RefSeq" id="XP_022314256.1">
    <property type="nucleotide sequence ID" value="XM_022458548.1"/>
</dbReference>
<comment type="similarity">
    <text evidence="7">Belongs to the small GTPase superfamily. RasD family.</text>
</comment>
<dbReference type="GO" id="GO:0005525">
    <property type="term" value="F:GTP binding"/>
    <property type="evidence" value="ECO:0007669"/>
    <property type="project" value="UniProtKB-KW"/>
</dbReference>
<dbReference type="OrthoDB" id="6151784at2759"/>
<dbReference type="InterPro" id="IPR001806">
    <property type="entry name" value="Small_GTPase"/>
</dbReference>
<dbReference type="SMART" id="SM00173">
    <property type="entry name" value="RAS"/>
    <property type="match status" value="1"/>
</dbReference>
<keyword evidence="3" id="KW-0488">Methylation</keyword>
<dbReference type="Gene3D" id="3.40.50.300">
    <property type="entry name" value="P-loop containing nucleotide triphosphate hydrolases"/>
    <property type="match status" value="1"/>
</dbReference>
<evidence type="ECO:0000256" key="2">
    <source>
        <dbReference type="ARBA" id="ARBA00022475"/>
    </source>
</evidence>
<dbReference type="InterPro" id="IPR005225">
    <property type="entry name" value="Small_GTP-bd"/>
</dbReference>
<evidence type="ECO:0000256" key="7">
    <source>
        <dbReference type="ARBA" id="ARBA00038061"/>
    </source>
</evidence>
<dbReference type="SMART" id="SM00175">
    <property type="entry name" value="RAB"/>
    <property type="match status" value="1"/>
</dbReference>
<dbReference type="GO" id="GO:0003924">
    <property type="term" value="F:GTPase activity"/>
    <property type="evidence" value="ECO:0007669"/>
    <property type="project" value="InterPro"/>
</dbReference>
<dbReference type="KEGG" id="cvn:111118866"/>
<dbReference type="InterPro" id="IPR052236">
    <property type="entry name" value="Small_GTPase_RasD"/>
</dbReference>
<dbReference type="SMART" id="SM00174">
    <property type="entry name" value="RHO"/>
    <property type="match status" value="1"/>
</dbReference>
<name>A0A8B8CIH2_CRAVI</name>
<evidence type="ECO:0000256" key="4">
    <source>
        <dbReference type="ARBA" id="ARBA00023134"/>
    </source>
</evidence>
<comment type="subcellular location">
    <subcellularLocation>
        <location evidence="1">Cell membrane</location>
        <topology evidence="1">Lipid-anchor</topology>
    </subcellularLocation>
</comment>
<dbReference type="PROSITE" id="PS51421">
    <property type="entry name" value="RAS"/>
    <property type="match status" value="1"/>
</dbReference>
<protein>
    <submittedName>
        <fullName evidence="9">Ras-related protein Rap-2c-like</fullName>
    </submittedName>
</protein>
<dbReference type="GeneID" id="111118866"/>